<protein>
    <submittedName>
        <fullName evidence="1">Uncharacterized protein</fullName>
    </submittedName>
</protein>
<proteinExistence type="predicted"/>
<evidence type="ECO:0000313" key="2">
    <source>
        <dbReference type="Proteomes" id="UP001162992"/>
    </source>
</evidence>
<accession>A0ACC2CE69</accession>
<keyword evidence="2" id="KW-1185">Reference proteome</keyword>
<sequence>MAGGASVVLLSGGLDSATLLYQRTSQLLYPLFINYGQKGALMEEQACEKLCKHLCLKLARIDMSHVGEAFRTLQMPARFHIPFPHRNLVLLAVGASYASQVGVQDLAISIIKDDLGSYSSSSQKFMESFQKTTSTLQPPVTVTTPLSNLTKVQVVTFASTLGVPLFDTYSCMVGHKIHCGHCLQVLPWGPGRNMHISVVKLVSKELLGFAMGKCLVHHCIAPTRYTVDKLVGYVYLKINASWEGFETMACLCCVCTNVCSGFYPLWSYWVFICTVKHLSGHPDNEMISG</sequence>
<evidence type="ECO:0000313" key="1">
    <source>
        <dbReference type="EMBL" id="KAJ7540260.1"/>
    </source>
</evidence>
<gene>
    <name evidence="1" type="ORF">O6H91_10G006800</name>
</gene>
<reference evidence="2" key="1">
    <citation type="journal article" date="2024" name="Proc. Natl. Acad. Sci. U.S.A.">
        <title>Extraordinary preservation of gene collinearity over three hundred million years revealed in homosporous lycophytes.</title>
        <authorList>
            <person name="Li C."/>
            <person name="Wickell D."/>
            <person name="Kuo L.Y."/>
            <person name="Chen X."/>
            <person name="Nie B."/>
            <person name="Liao X."/>
            <person name="Peng D."/>
            <person name="Ji J."/>
            <person name="Jenkins J."/>
            <person name="Williams M."/>
            <person name="Shu S."/>
            <person name="Plott C."/>
            <person name="Barry K."/>
            <person name="Rajasekar S."/>
            <person name="Grimwood J."/>
            <person name="Han X."/>
            <person name="Sun S."/>
            <person name="Hou Z."/>
            <person name="He W."/>
            <person name="Dai G."/>
            <person name="Sun C."/>
            <person name="Schmutz J."/>
            <person name="Leebens-Mack J.H."/>
            <person name="Li F.W."/>
            <person name="Wang L."/>
        </authorList>
    </citation>
    <scope>NUCLEOTIDE SEQUENCE [LARGE SCALE GENOMIC DNA]</scope>
    <source>
        <strain evidence="2">cv. PW_Plant_1</strain>
    </source>
</reference>
<name>A0ACC2CE69_DIPCM</name>
<dbReference type="Proteomes" id="UP001162992">
    <property type="component" value="Chromosome 10"/>
</dbReference>
<comment type="caution">
    <text evidence="1">The sequence shown here is derived from an EMBL/GenBank/DDBJ whole genome shotgun (WGS) entry which is preliminary data.</text>
</comment>
<dbReference type="EMBL" id="CM055101">
    <property type="protein sequence ID" value="KAJ7540260.1"/>
    <property type="molecule type" value="Genomic_DNA"/>
</dbReference>
<organism evidence="1 2">
    <name type="scientific">Diphasiastrum complanatum</name>
    <name type="common">Issler's clubmoss</name>
    <name type="synonym">Lycopodium complanatum</name>
    <dbReference type="NCBI Taxonomy" id="34168"/>
    <lineage>
        <taxon>Eukaryota</taxon>
        <taxon>Viridiplantae</taxon>
        <taxon>Streptophyta</taxon>
        <taxon>Embryophyta</taxon>
        <taxon>Tracheophyta</taxon>
        <taxon>Lycopodiopsida</taxon>
        <taxon>Lycopodiales</taxon>
        <taxon>Lycopodiaceae</taxon>
        <taxon>Lycopodioideae</taxon>
        <taxon>Diphasiastrum</taxon>
    </lineage>
</organism>